<comment type="subcellular location">
    <subcellularLocation>
        <location evidence="1">Membrane</location>
        <topology evidence="1">Multi-pass membrane protein</topology>
    </subcellularLocation>
</comment>
<keyword evidence="3 7" id="KW-1133">Transmembrane helix</keyword>
<feature type="transmembrane region" description="Helical" evidence="7">
    <location>
        <begin position="169"/>
        <end position="189"/>
    </location>
</feature>
<dbReference type="PROSITE" id="PS50850">
    <property type="entry name" value="MFS"/>
    <property type="match status" value="1"/>
</dbReference>
<dbReference type="Gene3D" id="1.20.1250.20">
    <property type="entry name" value="MFS general substrate transporter like domains"/>
    <property type="match status" value="1"/>
</dbReference>
<dbReference type="EMBL" id="JAGTJS010000025">
    <property type="protein sequence ID" value="KAH7234506.1"/>
    <property type="molecule type" value="Genomic_DNA"/>
</dbReference>
<dbReference type="GO" id="GO:0005886">
    <property type="term" value="C:plasma membrane"/>
    <property type="evidence" value="ECO:0007669"/>
    <property type="project" value="TreeGrafter"/>
</dbReference>
<dbReference type="InterPro" id="IPR020846">
    <property type="entry name" value="MFS_dom"/>
</dbReference>
<evidence type="ECO:0000313" key="9">
    <source>
        <dbReference type="EMBL" id="KAH7234506.1"/>
    </source>
</evidence>
<dbReference type="GO" id="GO:0022857">
    <property type="term" value="F:transmembrane transporter activity"/>
    <property type="evidence" value="ECO:0007669"/>
    <property type="project" value="InterPro"/>
</dbReference>
<name>A0A9P9JV77_FUSSL</name>
<gene>
    <name evidence="9" type="ORF">B0J15DRAFT_570960</name>
</gene>
<feature type="transmembrane region" description="Helical" evidence="7">
    <location>
        <begin position="415"/>
        <end position="435"/>
    </location>
</feature>
<evidence type="ECO:0000259" key="8">
    <source>
        <dbReference type="PROSITE" id="PS50850"/>
    </source>
</evidence>
<feature type="transmembrane region" description="Helical" evidence="7">
    <location>
        <begin position="52"/>
        <end position="73"/>
    </location>
</feature>
<feature type="transmembrane region" description="Helical" evidence="7">
    <location>
        <begin position="273"/>
        <end position="298"/>
    </location>
</feature>
<comment type="caution">
    <text evidence="9">The sequence shown here is derived from an EMBL/GenBank/DDBJ whole genome shotgun (WGS) entry which is preliminary data.</text>
</comment>
<dbReference type="PANTHER" id="PTHR23502">
    <property type="entry name" value="MAJOR FACILITATOR SUPERFAMILY"/>
    <property type="match status" value="1"/>
</dbReference>
<keyword evidence="5" id="KW-0325">Glycoprotein</keyword>
<evidence type="ECO:0000256" key="7">
    <source>
        <dbReference type="SAM" id="Phobius"/>
    </source>
</evidence>
<feature type="domain" description="Major facilitator superfamily (MFS) profile" evidence="8">
    <location>
        <begin position="14"/>
        <end position="469"/>
    </location>
</feature>
<dbReference type="Proteomes" id="UP000736672">
    <property type="component" value="Unassembled WGS sequence"/>
</dbReference>
<feature type="compositionally biased region" description="Polar residues" evidence="6">
    <location>
        <begin position="199"/>
        <end position="223"/>
    </location>
</feature>
<dbReference type="InterPro" id="IPR011701">
    <property type="entry name" value="MFS"/>
</dbReference>
<dbReference type="InterPro" id="IPR036259">
    <property type="entry name" value="MFS_trans_sf"/>
</dbReference>
<evidence type="ECO:0000256" key="1">
    <source>
        <dbReference type="ARBA" id="ARBA00004141"/>
    </source>
</evidence>
<feature type="transmembrane region" description="Helical" evidence="7">
    <location>
        <begin position="379"/>
        <end position="403"/>
    </location>
</feature>
<protein>
    <submittedName>
        <fullName evidence="9">Major facilitator superfamily domain-containing protein</fullName>
    </submittedName>
</protein>
<sequence length="481" mass="52055">MSPYNWPLWWRLVVLFNVSFYNLLGNAWSAGISPVFELIIREFHCSQSQASDLTTFSLLMLGISNVFALPLVALFGKRYTILASLTLFIVFNIWSGEASDYESLKISRILGGLAGGLVEALGPTIVHETFRDHQLARAMAVYVGSLAAGSAFGPIFSGIVAQHQGSWRWYLRILSIITSLNLLASILMLPETTHKPEPTNDSGSDSGASDPKATSSTVENAQATLPPPSPEPTVSSRAEWISLSFTKGPMPLEWNRALPAFFEPLQMLIVPQVLVTVYVFGLTIGWTVIISILLGMTYAQPPLLWGPQSIGLLNVAPLLGLLIGLPFGGYLSDLLYIRSAKDGRGPSPASRLPVALLGMLISPSGCLVLGYGLKHPDTWIQVCVGWGMLAFGLTASANVLLAYAVNTIPARAGDIGVLVNVLKNTVGFGVSYASLPWMHGVGPVKQFATMAALLWAGYLMVFPVWWHSKTLFKRSYTNSLA</sequence>
<feature type="transmembrane region" description="Helical" evidence="7">
    <location>
        <begin position="140"/>
        <end position="163"/>
    </location>
</feature>
<keyword evidence="2 7" id="KW-0812">Transmembrane</keyword>
<reference evidence="9" key="1">
    <citation type="journal article" date="2021" name="Nat. Commun.">
        <title>Genetic determinants of endophytism in the Arabidopsis root mycobiome.</title>
        <authorList>
            <person name="Mesny F."/>
            <person name="Miyauchi S."/>
            <person name="Thiergart T."/>
            <person name="Pickel B."/>
            <person name="Atanasova L."/>
            <person name="Karlsson M."/>
            <person name="Huettel B."/>
            <person name="Barry K.W."/>
            <person name="Haridas S."/>
            <person name="Chen C."/>
            <person name="Bauer D."/>
            <person name="Andreopoulos W."/>
            <person name="Pangilinan J."/>
            <person name="LaButti K."/>
            <person name="Riley R."/>
            <person name="Lipzen A."/>
            <person name="Clum A."/>
            <person name="Drula E."/>
            <person name="Henrissat B."/>
            <person name="Kohler A."/>
            <person name="Grigoriev I.V."/>
            <person name="Martin F.M."/>
            <person name="Hacquard S."/>
        </authorList>
    </citation>
    <scope>NUCLEOTIDE SEQUENCE</scope>
    <source>
        <strain evidence="9">FSSC 5 MPI-SDFR-AT-0091</strain>
    </source>
</reference>
<evidence type="ECO:0000256" key="2">
    <source>
        <dbReference type="ARBA" id="ARBA00022692"/>
    </source>
</evidence>
<dbReference type="AlphaFoldDB" id="A0A9P9JV77"/>
<feature type="transmembrane region" description="Helical" evidence="7">
    <location>
        <begin position="447"/>
        <end position="466"/>
    </location>
</feature>
<evidence type="ECO:0000256" key="3">
    <source>
        <dbReference type="ARBA" id="ARBA00022989"/>
    </source>
</evidence>
<feature type="transmembrane region" description="Helical" evidence="7">
    <location>
        <begin position="79"/>
        <end position="95"/>
    </location>
</feature>
<evidence type="ECO:0000256" key="5">
    <source>
        <dbReference type="ARBA" id="ARBA00023180"/>
    </source>
</evidence>
<proteinExistence type="predicted"/>
<dbReference type="Pfam" id="PF07690">
    <property type="entry name" value="MFS_1"/>
    <property type="match status" value="1"/>
</dbReference>
<accession>A0A9P9JV77</accession>
<evidence type="ECO:0000256" key="4">
    <source>
        <dbReference type="ARBA" id="ARBA00023136"/>
    </source>
</evidence>
<keyword evidence="4 7" id="KW-0472">Membrane</keyword>
<organism evidence="9 10">
    <name type="scientific">Fusarium solani</name>
    <name type="common">Filamentous fungus</name>
    <dbReference type="NCBI Taxonomy" id="169388"/>
    <lineage>
        <taxon>Eukaryota</taxon>
        <taxon>Fungi</taxon>
        <taxon>Dikarya</taxon>
        <taxon>Ascomycota</taxon>
        <taxon>Pezizomycotina</taxon>
        <taxon>Sordariomycetes</taxon>
        <taxon>Hypocreomycetidae</taxon>
        <taxon>Hypocreales</taxon>
        <taxon>Nectriaceae</taxon>
        <taxon>Fusarium</taxon>
        <taxon>Fusarium solani species complex</taxon>
    </lineage>
</organism>
<dbReference type="OrthoDB" id="2585655at2759"/>
<evidence type="ECO:0000256" key="6">
    <source>
        <dbReference type="SAM" id="MobiDB-lite"/>
    </source>
</evidence>
<evidence type="ECO:0000313" key="10">
    <source>
        <dbReference type="Proteomes" id="UP000736672"/>
    </source>
</evidence>
<dbReference type="PANTHER" id="PTHR23502:SF34">
    <property type="entry name" value="PROTEIN HOL1"/>
    <property type="match status" value="1"/>
</dbReference>
<feature type="transmembrane region" description="Helical" evidence="7">
    <location>
        <begin position="20"/>
        <end position="40"/>
    </location>
</feature>
<dbReference type="SUPFAM" id="SSF103473">
    <property type="entry name" value="MFS general substrate transporter"/>
    <property type="match status" value="1"/>
</dbReference>
<feature type="transmembrane region" description="Helical" evidence="7">
    <location>
        <begin position="310"/>
        <end position="331"/>
    </location>
</feature>
<keyword evidence="10" id="KW-1185">Reference proteome</keyword>
<feature type="transmembrane region" description="Helical" evidence="7">
    <location>
        <begin position="352"/>
        <end position="373"/>
    </location>
</feature>
<feature type="region of interest" description="Disordered" evidence="6">
    <location>
        <begin position="194"/>
        <end position="235"/>
    </location>
</feature>